<feature type="domain" description="U3 small nucleolar RNA-associated protein 6 N-terminal" evidence="6">
    <location>
        <begin position="117"/>
        <end position="180"/>
    </location>
</feature>
<dbReference type="Gene3D" id="1.25.40.10">
    <property type="entry name" value="Tetratricopeptide repeat domain"/>
    <property type="match status" value="1"/>
</dbReference>
<evidence type="ECO:0000256" key="5">
    <source>
        <dbReference type="ARBA" id="ARBA00023242"/>
    </source>
</evidence>
<dbReference type="Proteomes" id="UP001623349">
    <property type="component" value="Unassembled WGS sequence"/>
</dbReference>
<comment type="subcellular location">
    <subcellularLocation>
        <location evidence="1">Nucleus</location>
        <location evidence="1">Nucleolus</location>
    </subcellularLocation>
</comment>
<keyword evidence="3" id="KW-0698">rRNA processing</keyword>
<sequence>MENLKIQDVLGEGLHAALLLCDKIFPGRVFLCSSGCPRTRCVQQAALGPTEIHLPLHPKCWLLRVSLCSPGCPGTHSVDQAGLELRNPPASASQVLGLKTCATTARLCGCSLQHRVAIIKKASDLEYKIHRRTLLKEDFINYVQCHYPYEINLLELIQRRRARIKYSFKKDEIEYSMVHRVQGVFGRASAKWKDDVQLWLSYIVFCKKWGTKAHLSKIFSTMLAIHSNKPDFVDYGSQMGNGRPLVFRKCQAAVSSCSTLSSRVSELYQERFLSTILELNTYTKLALNSEIRLPLPPKCWDQRYFRMELMHAEKLRKEKQELEKAAMDMGNFDHPEEILKGELARIIYKNSISKIKGAEFHVSLLTIAQLFDFAKDLQKEIYDDLQTLHTDDPLTWDYVARRELEIESQPGEEQPVSKQAKAVEVGRREERCCAVYEEAVKTLPTEAMWKCYITFCLERFSKKTSSVPLRGQRLERTVLAFRKAHELKLLSEVQYKQWIDLLLRQDLFKEALQVAEAGTELFKDSVTMWQTKLLVLIDSKSPEVAMHFEEAFAHLKPQVCLPLWISWAEWSESAKSQEDTEAIFKKALLAVTGASSVTLKEKYLDWAYRSGGYKKARAVFKSLQESRPFSVEFFRKMMQFEKEQESCKMANLREYYERALREFGSADSDLWMDYIKEELNHPLGRPENCGQIYWRATKMLQGQSAELFIAKHAMHQAGH</sequence>
<feature type="domain" description="U3 small nucleolar RNA-associated protein 6 homolog C-terminal" evidence="7">
    <location>
        <begin position="430"/>
        <end position="700"/>
    </location>
</feature>
<dbReference type="InterPro" id="IPR055347">
    <property type="entry name" value="UTP6_N"/>
</dbReference>
<dbReference type="SUPFAM" id="SSF48452">
    <property type="entry name" value="TPR-like"/>
    <property type="match status" value="2"/>
</dbReference>
<evidence type="ECO:0000259" key="6">
    <source>
        <dbReference type="Pfam" id="PF08640"/>
    </source>
</evidence>
<proteinExistence type="inferred from homology"/>
<dbReference type="InterPro" id="IPR003107">
    <property type="entry name" value="HAT"/>
</dbReference>
<dbReference type="PANTHER" id="PTHR23271">
    <property type="entry name" value="HEPATOCELLULAR CARCINOMA-ASSOCIATED ANTIGEN 66"/>
    <property type="match status" value="1"/>
</dbReference>
<gene>
    <name evidence="8" type="ORF">APTSU1_001177700</name>
</gene>
<dbReference type="Pfam" id="PF08640">
    <property type="entry name" value="U3_assoc_6"/>
    <property type="match status" value="1"/>
</dbReference>
<organism evidence="8 9">
    <name type="scientific">Apodemus speciosus</name>
    <name type="common">Large Japanese field mouse</name>
    <dbReference type="NCBI Taxonomy" id="105296"/>
    <lineage>
        <taxon>Eukaryota</taxon>
        <taxon>Metazoa</taxon>
        <taxon>Chordata</taxon>
        <taxon>Craniata</taxon>
        <taxon>Vertebrata</taxon>
        <taxon>Euteleostomi</taxon>
        <taxon>Mammalia</taxon>
        <taxon>Eutheria</taxon>
        <taxon>Euarchontoglires</taxon>
        <taxon>Glires</taxon>
        <taxon>Rodentia</taxon>
        <taxon>Myomorpha</taxon>
        <taxon>Muroidea</taxon>
        <taxon>Muridae</taxon>
        <taxon>Murinae</taxon>
        <taxon>Apodemus</taxon>
    </lineage>
</organism>
<keyword evidence="9" id="KW-1185">Reference proteome</keyword>
<evidence type="ECO:0000256" key="3">
    <source>
        <dbReference type="ARBA" id="ARBA00022552"/>
    </source>
</evidence>
<dbReference type="Pfam" id="PF24892">
    <property type="entry name" value="UTP6_C"/>
    <property type="match status" value="1"/>
</dbReference>
<dbReference type="InterPro" id="IPR056907">
    <property type="entry name" value="UTP6_C"/>
</dbReference>
<keyword evidence="5" id="KW-0539">Nucleus</keyword>
<dbReference type="PANTHER" id="PTHR23271:SF1">
    <property type="entry name" value="U3 SMALL NUCLEOLAR RNA-ASSOCIATED PROTEIN 6 HOMOLOG"/>
    <property type="match status" value="1"/>
</dbReference>
<dbReference type="EMBL" id="BAAFST010000011">
    <property type="protein sequence ID" value="GAB1296542.1"/>
    <property type="molecule type" value="Genomic_DNA"/>
</dbReference>
<evidence type="ECO:0000259" key="7">
    <source>
        <dbReference type="Pfam" id="PF24892"/>
    </source>
</evidence>
<reference evidence="8 9" key="1">
    <citation type="submission" date="2024-08" db="EMBL/GenBank/DDBJ databases">
        <title>The draft genome of Apodemus speciosus.</title>
        <authorList>
            <person name="Nabeshima K."/>
            <person name="Suzuki S."/>
            <person name="Onuma M."/>
        </authorList>
    </citation>
    <scope>NUCLEOTIDE SEQUENCE [LARGE SCALE GENOMIC DNA]</scope>
    <source>
        <strain evidence="8">IB14-021</strain>
    </source>
</reference>
<comment type="caution">
    <text evidence="8">The sequence shown here is derived from an EMBL/GenBank/DDBJ whole genome shotgun (WGS) entry which is preliminary data.</text>
</comment>
<dbReference type="InterPro" id="IPR013949">
    <property type="entry name" value="Utp6"/>
</dbReference>
<name>A0ABQ0FBB2_APOSI</name>
<protein>
    <submittedName>
        <fullName evidence="8">U3 small nucleolar RNA-associated protein 6 homolog</fullName>
    </submittedName>
</protein>
<dbReference type="SMART" id="SM00386">
    <property type="entry name" value="HAT"/>
    <property type="match status" value="5"/>
</dbReference>
<evidence type="ECO:0000256" key="4">
    <source>
        <dbReference type="ARBA" id="ARBA00022737"/>
    </source>
</evidence>
<comment type="similarity">
    <text evidence="2">Belongs to the UTP6 family.</text>
</comment>
<dbReference type="InterPro" id="IPR011990">
    <property type="entry name" value="TPR-like_helical_dom_sf"/>
</dbReference>
<keyword evidence="4" id="KW-0677">Repeat</keyword>
<evidence type="ECO:0000313" key="9">
    <source>
        <dbReference type="Proteomes" id="UP001623349"/>
    </source>
</evidence>
<evidence type="ECO:0000256" key="1">
    <source>
        <dbReference type="ARBA" id="ARBA00004604"/>
    </source>
</evidence>
<evidence type="ECO:0000256" key="2">
    <source>
        <dbReference type="ARBA" id="ARBA00010734"/>
    </source>
</evidence>
<accession>A0ABQ0FBB2</accession>
<evidence type="ECO:0000313" key="8">
    <source>
        <dbReference type="EMBL" id="GAB1296542.1"/>
    </source>
</evidence>